<dbReference type="AlphaFoldDB" id="A0A9P4Q631"/>
<dbReference type="PANTHER" id="PTHR28019">
    <property type="entry name" value="CELL MEMBRANE PROTEIN YLR413W-RELATED"/>
    <property type="match status" value="1"/>
</dbReference>
<dbReference type="OrthoDB" id="4159154at2759"/>
<keyword evidence="1" id="KW-1133">Transmembrane helix</keyword>
<dbReference type="Proteomes" id="UP000799441">
    <property type="component" value="Unassembled WGS sequence"/>
</dbReference>
<dbReference type="GO" id="GO:0051285">
    <property type="term" value="C:cell cortex of cell tip"/>
    <property type="evidence" value="ECO:0007669"/>
    <property type="project" value="TreeGrafter"/>
</dbReference>
<evidence type="ECO:0000313" key="3">
    <source>
        <dbReference type="Proteomes" id="UP000799441"/>
    </source>
</evidence>
<name>A0A9P4Q631_9PEZI</name>
<feature type="transmembrane region" description="Helical" evidence="1">
    <location>
        <begin position="6"/>
        <end position="25"/>
    </location>
</feature>
<evidence type="ECO:0008006" key="4">
    <source>
        <dbReference type="Google" id="ProtNLM"/>
    </source>
</evidence>
<keyword evidence="1" id="KW-0812">Transmembrane</keyword>
<dbReference type="GO" id="GO:0005886">
    <property type="term" value="C:plasma membrane"/>
    <property type="evidence" value="ECO:0007669"/>
    <property type="project" value="InterPro"/>
</dbReference>
<feature type="transmembrane region" description="Helical" evidence="1">
    <location>
        <begin position="264"/>
        <end position="284"/>
    </location>
</feature>
<keyword evidence="1" id="KW-0472">Membrane</keyword>
<comment type="caution">
    <text evidence="2">The sequence shown here is derived from an EMBL/GenBank/DDBJ whole genome shotgun (WGS) entry which is preliminary data.</text>
</comment>
<proteinExistence type="predicted"/>
<feature type="transmembrane region" description="Helical" evidence="1">
    <location>
        <begin position="219"/>
        <end position="243"/>
    </location>
</feature>
<gene>
    <name evidence="2" type="ORF">K431DRAFT_252492</name>
</gene>
<keyword evidence="3" id="KW-1185">Reference proteome</keyword>
<evidence type="ECO:0000313" key="2">
    <source>
        <dbReference type="EMBL" id="KAF2718819.1"/>
    </source>
</evidence>
<dbReference type="PANTHER" id="PTHR28019:SF7">
    <property type="entry name" value="SUR7 PROTEIN"/>
    <property type="match status" value="1"/>
</dbReference>
<accession>A0A9P4Q631</accession>
<dbReference type="InterPro" id="IPR009571">
    <property type="entry name" value="SUR7/Rim9-like_fungi"/>
</dbReference>
<protein>
    <recommendedName>
        <fullName evidence="4">Actin cortical patch SUR7/pH-response regulator PalI</fullName>
    </recommendedName>
</protein>
<evidence type="ECO:0000256" key="1">
    <source>
        <dbReference type="SAM" id="Phobius"/>
    </source>
</evidence>
<organism evidence="2 3">
    <name type="scientific">Polychaeton citri CBS 116435</name>
    <dbReference type="NCBI Taxonomy" id="1314669"/>
    <lineage>
        <taxon>Eukaryota</taxon>
        <taxon>Fungi</taxon>
        <taxon>Dikarya</taxon>
        <taxon>Ascomycota</taxon>
        <taxon>Pezizomycotina</taxon>
        <taxon>Dothideomycetes</taxon>
        <taxon>Dothideomycetidae</taxon>
        <taxon>Capnodiales</taxon>
        <taxon>Capnodiaceae</taxon>
        <taxon>Polychaeton</taxon>
    </lineage>
</organism>
<dbReference type="Pfam" id="PF06687">
    <property type="entry name" value="SUR7"/>
    <property type="match status" value="1"/>
</dbReference>
<dbReference type="InterPro" id="IPR052413">
    <property type="entry name" value="SUR7_domain"/>
</dbReference>
<reference evidence="2" key="1">
    <citation type="journal article" date="2020" name="Stud. Mycol.">
        <title>101 Dothideomycetes genomes: a test case for predicting lifestyles and emergence of pathogens.</title>
        <authorList>
            <person name="Haridas S."/>
            <person name="Albert R."/>
            <person name="Binder M."/>
            <person name="Bloem J."/>
            <person name="Labutti K."/>
            <person name="Salamov A."/>
            <person name="Andreopoulos B."/>
            <person name="Baker S."/>
            <person name="Barry K."/>
            <person name="Bills G."/>
            <person name="Bluhm B."/>
            <person name="Cannon C."/>
            <person name="Castanera R."/>
            <person name="Culley D."/>
            <person name="Daum C."/>
            <person name="Ezra D."/>
            <person name="Gonzalez J."/>
            <person name="Henrissat B."/>
            <person name="Kuo A."/>
            <person name="Liang C."/>
            <person name="Lipzen A."/>
            <person name="Lutzoni F."/>
            <person name="Magnuson J."/>
            <person name="Mondo S."/>
            <person name="Nolan M."/>
            <person name="Ohm R."/>
            <person name="Pangilinan J."/>
            <person name="Park H.-J."/>
            <person name="Ramirez L."/>
            <person name="Alfaro M."/>
            <person name="Sun H."/>
            <person name="Tritt A."/>
            <person name="Yoshinaga Y."/>
            <person name="Zwiers L.-H."/>
            <person name="Turgeon B."/>
            <person name="Goodwin S."/>
            <person name="Spatafora J."/>
            <person name="Crous P."/>
            <person name="Grigoriev I."/>
        </authorList>
    </citation>
    <scope>NUCLEOTIDE SEQUENCE</scope>
    <source>
        <strain evidence="2">CBS 116435</strain>
    </source>
</reference>
<sequence>MYFTPVGAVILTGISLILTFLTLFAGSSPGFLEDYALVTLNTSQIGSNIFNTSEGGSSSDNAITGFLHNVTDSIQSEIEDTLNSFAKDLGVHDFYSAHILTSCEGYYTPASVPNATLERTSIRENVTNCSSIRAFSAFDPQETLQRELNRSGHGNVSLSDLHWPEDISRGIGALKVAQRATFFLYCMALCSIFLAFCLAGLSSFLLSSRVVKVVVYADIAANALAFLSLGIASAIATTVAVQAAKLVNRHGNGVGISASEGRKFIALTWTATGLVLVVCLIWTWEWVFGIRKRTGGGGNWAKFG</sequence>
<dbReference type="GO" id="GO:0031505">
    <property type="term" value="P:fungal-type cell wall organization"/>
    <property type="evidence" value="ECO:0007669"/>
    <property type="project" value="TreeGrafter"/>
</dbReference>
<feature type="transmembrane region" description="Helical" evidence="1">
    <location>
        <begin position="182"/>
        <end position="207"/>
    </location>
</feature>
<dbReference type="EMBL" id="MU003819">
    <property type="protein sequence ID" value="KAF2718819.1"/>
    <property type="molecule type" value="Genomic_DNA"/>
</dbReference>